<evidence type="ECO:0000313" key="2">
    <source>
        <dbReference type="EMBL" id="ONI21649.1"/>
    </source>
</evidence>
<feature type="compositionally biased region" description="Basic and acidic residues" evidence="1">
    <location>
        <begin position="77"/>
        <end position="91"/>
    </location>
</feature>
<gene>
    <name evidence="2" type="ORF">PRUPE_2G078400</name>
</gene>
<evidence type="ECO:0000313" key="3">
    <source>
        <dbReference type="Proteomes" id="UP000006882"/>
    </source>
</evidence>
<name>A0A251QCX6_PRUPE</name>
<dbReference type="EMBL" id="CM007652">
    <property type="protein sequence ID" value="ONI21649.1"/>
    <property type="molecule type" value="Genomic_DNA"/>
</dbReference>
<dbReference type="Gramene" id="ONI21649">
    <property type="protein sequence ID" value="ONI21649"/>
    <property type="gene ID" value="PRUPE_2G078400"/>
</dbReference>
<accession>A0A251QCX6</accession>
<organism evidence="2 3">
    <name type="scientific">Prunus persica</name>
    <name type="common">Peach</name>
    <name type="synonym">Amygdalus persica</name>
    <dbReference type="NCBI Taxonomy" id="3760"/>
    <lineage>
        <taxon>Eukaryota</taxon>
        <taxon>Viridiplantae</taxon>
        <taxon>Streptophyta</taxon>
        <taxon>Embryophyta</taxon>
        <taxon>Tracheophyta</taxon>
        <taxon>Spermatophyta</taxon>
        <taxon>Magnoliopsida</taxon>
        <taxon>eudicotyledons</taxon>
        <taxon>Gunneridae</taxon>
        <taxon>Pentapetalae</taxon>
        <taxon>rosids</taxon>
        <taxon>fabids</taxon>
        <taxon>Rosales</taxon>
        <taxon>Rosaceae</taxon>
        <taxon>Amygdaloideae</taxon>
        <taxon>Amygdaleae</taxon>
        <taxon>Prunus</taxon>
    </lineage>
</organism>
<reference evidence="2 3" key="1">
    <citation type="journal article" date="2013" name="Nat. Genet.">
        <title>The high-quality draft genome of peach (Prunus persica) identifies unique patterns of genetic diversity, domestication and genome evolution.</title>
        <authorList>
            <consortium name="International Peach Genome Initiative"/>
            <person name="Verde I."/>
            <person name="Abbott A.G."/>
            <person name="Scalabrin S."/>
            <person name="Jung S."/>
            <person name="Shu S."/>
            <person name="Marroni F."/>
            <person name="Zhebentyayeva T."/>
            <person name="Dettori M.T."/>
            <person name="Grimwood J."/>
            <person name="Cattonaro F."/>
            <person name="Zuccolo A."/>
            <person name="Rossini L."/>
            <person name="Jenkins J."/>
            <person name="Vendramin E."/>
            <person name="Meisel L.A."/>
            <person name="Decroocq V."/>
            <person name="Sosinski B."/>
            <person name="Prochnik S."/>
            <person name="Mitros T."/>
            <person name="Policriti A."/>
            <person name="Cipriani G."/>
            <person name="Dondini L."/>
            <person name="Ficklin S."/>
            <person name="Goodstein D.M."/>
            <person name="Xuan P."/>
            <person name="Del Fabbro C."/>
            <person name="Aramini V."/>
            <person name="Copetti D."/>
            <person name="Gonzalez S."/>
            <person name="Horner D.S."/>
            <person name="Falchi R."/>
            <person name="Lucas S."/>
            <person name="Mica E."/>
            <person name="Maldonado J."/>
            <person name="Lazzari B."/>
            <person name="Bielenberg D."/>
            <person name="Pirona R."/>
            <person name="Miculan M."/>
            <person name="Barakat A."/>
            <person name="Testolin R."/>
            <person name="Stella A."/>
            <person name="Tartarini S."/>
            <person name="Tonutti P."/>
            <person name="Arus P."/>
            <person name="Orellana A."/>
            <person name="Wells C."/>
            <person name="Main D."/>
            <person name="Vizzotto G."/>
            <person name="Silva H."/>
            <person name="Salamini F."/>
            <person name="Schmutz J."/>
            <person name="Morgante M."/>
            <person name="Rokhsar D.S."/>
        </authorList>
    </citation>
    <scope>NUCLEOTIDE SEQUENCE [LARGE SCALE GENOMIC DNA]</scope>
    <source>
        <strain evidence="3">cv. Nemared</strain>
    </source>
</reference>
<keyword evidence="3" id="KW-1185">Reference proteome</keyword>
<proteinExistence type="predicted"/>
<protein>
    <submittedName>
        <fullName evidence="2">Uncharacterized protein</fullName>
    </submittedName>
</protein>
<dbReference type="Proteomes" id="UP000006882">
    <property type="component" value="Chromosome G2"/>
</dbReference>
<evidence type="ECO:0000256" key="1">
    <source>
        <dbReference type="SAM" id="MobiDB-lite"/>
    </source>
</evidence>
<sequence length="115" mass="12986">MPIRPSSSIALSNWALCSSRLLIVLRENEPPSTTLSPVLSPQTPLQVQFVYIDRDGELGAKYNLYILIGMGSWEESGTERESGGRRERVGDEERESALVGKRQVRRYHEHIQTTS</sequence>
<feature type="region of interest" description="Disordered" evidence="1">
    <location>
        <begin position="74"/>
        <end position="99"/>
    </location>
</feature>
<dbReference type="AlphaFoldDB" id="A0A251QCX6"/>